<dbReference type="PIRSF" id="PIRSF005715">
    <property type="entry name" value="VPS45_Sec1"/>
    <property type="match status" value="1"/>
</dbReference>
<dbReference type="InterPro" id="IPR043127">
    <property type="entry name" value="Sec-1-like_dom3a"/>
</dbReference>
<dbReference type="SUPFAM" id="SSF56815">
    <property type="entry name" value="Sec1/munc18-like (SM) proteins"/>
    <property type="match status" value="1"/>
</dbReference>
<name>A0AAW1SNT4_9CHLO</name>
<evidence type="ECO:0000256" key="1">
    <source>
        <dbReference type="ARBA" id="ARBA00009884"/>
    </source>
</evidence>
<dbReference type="EMBL" id="JALJOV010001365">
    <property type="protein sequence ID" value="KAK9849025.1"/>
    <property type="molecule type" value="Genomic_DNA"/>
</dbReference>
<sequence>MVLNVRKKQIEAVERMLHFHAQPGSQGRLSAGGGLGSNGQTTPEEEAYKVLILDAFTKDLLAPLLKVSELRRHGVTMHLQLHQDRQPIADAPAIYFVQATAENIQRIVADGAQGLYDVLHLNFVHSISRQLMEQLAGGLVKTDAAQRIAKVHDMYLSFSTLEAGLFCLNLPEAYRHINEPTASEAQIEAVISDVVDGLFSTLASQSIVPIIRCPKAGAAQHVAAQLDARLREHLQHRNNLFSEGQGGLAASLSRPLLVLFDRNFELSVMLQHPWTYKPLVHDVLGLALNKVTVEAPEPAGAASTVLKPPPKRQTFEVGEADFFWEASGAKPFPDVVTDLDQSIAKYKQAIEDLNRRTGADVDPNADPNELMQANTRGLMSAVASLPELTERKRTIDKHTAMLTKLLDCIKNRGLDKLYSLEDSAIQGKCDLPGILSVIQGSKGTSADKLRLAIIYILTVDQLPGQADADRMQQLLEAAGADLSAWTYALRMRRMNLMGRSQGVAPVASSSASSLEGLGGFGSVSGWADKAFGQGLSSITKGVKTLLGGEQLTAVTLALDTIMEGRALPENDPFMTFDPKAAPGRAGRGSGPAREAIVFMIGGGNYIEYDSLQAWAQRSQPAKSIVYGSTDLPTGEIFVKQLADLGRLTPR</sequence>
<dbReference type="PANTHER" id="PTHR11679">
    <property type="entry name" value="VESICLE PROTEIN SORTING-ASSOCIATED"/>
    <property type="match status" value="1"/>
</dbReference>
<dbReference type="Gene3D" id="3.40.50.2060">
    <property type="match status" value="1"/>
</dbReference>
<dbReference type="InterPro" id="IPR027482">
    <property type="entry name" value="Sec1-like_dom2"/>
</dbReference>
<protein>
    <submittedName>
        <fullName evidence="2">Uncharacterized protein</fullName>
    </submittedName>
</protein>
<dbReference type="Proteomes" id="UP001485043">
    <property type="component" value="Unassembled WGS sequence"/>
</dbReference>
<comment type="caution">
    <text evidence="2">The sequence shown here is derived from an EMBL/GenBank/DDBJ whole genome shotgun (WGS) entry which is preliminary data.</text>
</comment>
<evidence type="ECO:0000313" key="2">
    <source>
        <dbReference type="EMBL" id="KAK9849025.1"/>
    </source>
</evidence>
<reference evidence="2 3" key="1">
    <citation type="journal article" date="2024" name="Nat. Commun.">
        <title>Phylogenomics reveals the evolutionary origins of lichenization in chlorophyte algae.</title>
        <authorList>
            <person name="Puginier C."/>
            <person name="Libourel C."/>
            <person name="Otte J."/>
            <person name="Skaloud P."/>
            <person name="Haon M."/>
            <person name="Grisel S."/>
            <person name="Petersen M."/>
            <person name="Berrin J.G."/>
            <person name="Delaux P.M."/>
            <person name="Dal Grande F."/>
            <person name="Keller J."/>
        </authorList>
    </citation>
    <scope>NUCLEOTIDE SEQUENCE [LARGE SCALE GENOMIC DNA]</scope>
    <source>
        <strain evidence="2 3">SAG 2523</strain>
    </source>
</reference>
<dbReference type="GO" id="GO:0016192">
    <property type="term" value="P:vesicle-mediated transport"/>
    <property type="evidence" value="ECO:0007669"/>
    <property type="project" value="InterPro"/>
</dbReference>
<gene>
    <name evidence="2" type="ORF">WJX84_003394</name>
</gene>
<dbReference type="InterPro" id="IPR036045">
    <property type="entry name" value="Sec1-like_sf"/>
</dbReference>
<dbReference type="Gene3D" id="1.25.40.60">
    <property type="match status" value="1"/>
</dbReference>
<dbReference type="Pfam" id="PF00995">
    <property type="entry name" value="Sec1"/>
    <property type="match status" value="1"/>
</dbReference>
<dbReference type="AlphaFoldDB" id="A0AAW1SNT4"/>
<comment type="similarity">
    <text evidence="1">Belongs to the STXBP/unc-18/SEC1 family.</text>
</comment>
<dbReference type="InterPro" id="IPR043154">
    <property type="entry name" value="Sec-1-like_dom1"/>
</dbReference>
<keyword evidence="3" id="KW-1185">Reference proteome</keyword>
<accession>A0AAW1SNT4</accession>
<dbReference type="Gene3D" id="3.40.50.1910">
    <property type="match status" value="1"/>
</dbReference>
<organism evidence="2 3">
    <name type="scientific">Apatococcus fuscideae</name>
    <dbReference type="NCBI Taxonomy" id="2026836"/>
    <lineage>
        <taxon>Eukaryota</taxon>
        <taxon>Viridiplantae</taxon>
        <taxon>Chlorophyta</taxon>
        <taxon>core chlorophytes</taxon>
        <taxon>Trebouxiophyceae</taxon>
        <taxon>Chlorellales</taxon>
        <taxon>Chlorellaceae</taxon>
        <taxon>Apatococcus</taxon>
    </lineage>
</organism>
<proteinExistence type="inferred from homology"/>
<dbReference type="InterPro" id="IPR001619">
    <property type="entry name" value="Sec1-like"/>
</dbReference>
<dbReference type="Gene3D" id="3.90.830.10">
    <property type="entry name" value="Syntaxin Binding Protein 1, Chain A, domain 2"/>
    <property type="match status" value="1"/>
</dbReference>
<evidence type="ECO:0000313" key="3">
    <source>
        <dbReference type="Proteomes" id="UP001485043"/>
    </source>
</evidence>